<dbReference type="GO" id="GO:0016301">
    <property type="term" value="F:kinase activity"/>
    <property type="evidence" value="ECO:0007669"/>
    <property type="project" value="UniProtKB-KW"/>
</dbReference>
<organism evidence="1 2">
    <name type="scientific">Conyzicola lurida</name>
    <dbReference type="NCBI Taxonomy" id="1172621"/>
    <lineage>
        <taxon>Bacteria</taxon>
        <taxon>Bacillati</taxon>
        <taxon>Actinomycetota</taxon>
        <taxon>Actinomycetes</taxon>
        <taxon>Micrococcales</taxon>
        <taxon>Microbacteriaceae</taxon>
        <taxon>Conyzicola</taxon>
    </lineage>
</organism>
<dbReference type="EMBL" id="JACHMJ010000001">
    <property type="protein sequence ID" value="MBB5842679.1"/>
    <property type="molecule type" value="Genomic_DNA"/>
</dbReference>
<evidence type="ECO:0000313" key="1">
    <source>
        <dbReference type="EMBL" id="MBB5842679.1"/>
    </source>
</evidence>
<name>A0A841AMM8_9MICO</name>
<dbReference type="PANTHER" id="PTHR37807:SF3">
    <property type="entry name" value="OS07G0160300 PROTEIN"/>
    <property type="match status" value="1"/>
</dbReference>
<proteinExistence type="predicted"/>
<protein>
    <submittedName>
        <fullName evidence="1">Putative kinase</fullName>
    </submittedName>
</protein>
<keyword evidence="2" id="KW-1185">Reference proteome</keyword>
<dbReference type="Pfam" id="PF13671">
    <property type="entry name" value="AAA_33"/>
    <property type="match status" value="1"/>
</dbReference>
<comment type="caution">
    <text evidence="1">The sequence shown here is derived from an EMBL/GenBank/DDBJ whole genome shotgun (WGS) entry which is preliminary data.</text>
</comment>
<dbReference type="InterPro" id="IPR027417">
    <property type="entry name" value="P-loop_NTPase"/>
</dbReference>
<accession>A0A841AMM8</accession>
<sequence>MAGLPGTGKSAIAELVGARLLKPVVSVDPIESAILRAGIDNDQPTGLAAYLVAETLADSVLRSGHGAIVDAVNAVDPAREQWVALAARHNEPLVFIEVVCSDLALHRSRLEARERNLPHVSEPSWFAVEQSLDEYSVWSGTSGSVPRLTLDSVEPLDALVDRAIEFIVTARGYTAPGPGRSGTPTT</sequence>
<keyword evidence="1" id="KW-0418">Kinase</keyword>
<reference evidence="1 2" key="1">
    <citation type="submission" date="2020-08" db="EMBL/GenBank/DDBJ databases">
        <title>Sequencing the genomes of 1000 actinobacteria strains.</title>
        <authorList>
            <person name="Klenk H.-P."/>
        </authorList>
    </citation>
    <scope>NUCLEOTIDE SEQUENCE [LARGE SCALE GENOMIC DNA]</scope>
    <source>
        <strain evidence="1 2">DSM 105784</strain>
    </source>
</reference>
<dbReference type="PANTHER" id="PTHR37807">
    <property type="entry name" value="OS07G0160300 PROTEIN"/>
    <property type="match status" value="1"/>
</dbReference>
<keyword evidence="1" id="KW-0808">Transferase</keyword>
<dbReference type="AlphaFoldDB" id="A0A841AMM8"/>
<dbReference type="Proteomes" id="UP000536685">
    <property type="component" value="Unassembled WGS sequence"/>
</dbReference>
<evidence type="ECO:0000313" key="2">
    <source>
        <dbReference type="Proteomes" id="UP000536685"/>
    </source>
</evidence>
<dbReference type="SUPFAM" id="SSF52540">
    <property type="entry name" value="P-loop containing nucleoside triphosphate hydrolases"/>
    <property type="match status" value="1"/>
</dbReference>
<dbReference type="Gene3D" id="3.40.50.300">
    <property type="entry name" value="P-loop containing nucleotide triphosphate hydrolases"/>
    <property type="match status" value="1"/>
</dbReference>
<dbReference type="RefSeq" id="WP_221420441.1">
    <property type="nucleotide sequence ID" value="NZ_JACHMJ010000001.1"/>
</dbReference>
<gene>
    <name evidence="1" type="ORF">HD599_001002</name>
</gene>